<accession>A0A0R2LDH8</accession>
<dbReference type="STRING" id="449659.IV66_GL001525"/>
<dbReference type="EMBL" id="JQCN01000031">
    <property type="protein sequence ID" value="KRN99521.1"/>
    <property type="molecule type" value="Genomic_DNA"/>
</dbReference>
<protein>
    <submittedName>
        <fullName evidence="1">Uncharacterized protein</fullName>
    </submittedName>
</protein>
<evidence type="ECO:0000313" key="1">
    <source>
        <dbReference type="EMBL" id="KRN99521.1"/>
    </source>
</evidence>
<dbReference type="Proteomes" id="UP000051886">
    <property type="component" value="Unassembled WGS sequence"/>
</dbReference>
<comment type="caution">
    <text evidence="1">The sequence shown here is derived from an EMBL/GenBank/DDBJ whole genome shotgun (WGS) entry which is preliminary data.</text>
</comment>
<evidence type="ECO:0000313" key="2">
    <source>
        <dbReference type="Proteomes" id="UP000051886"/>
    </source>
</evidence>
<dbReference type="PATRIC" id="fig|449659.4.peg.1551"/>
<keyword evidence="2" id="KW-1185">Reference proteome</keyword>
<sequence length="116" mass="12819">MKAIYFYDPKTKIFTSVDLIADDEEMPANATDIQPIAEDGTGLYDPKWDGKKWVGLTADEYEDVHKDDPLPDGEIPVGPSDIEQALTSLGKQYADTEEEIKQLQKVITAIAMGGNE</sequence>
<proteinExistence type="predicted"/>
<dbReference type="RefSeq" id="WP_017868774.1">
    <property type="nucleotide sequence ID" value="NZ_BJYB01000024.1"/>
</dbReference>
<dbReference type="OrthoDB" id="2328880at2"/>
<organism evidence="1 2">
    <name type="scientific">Ligilactobacillus pobuzihii</name>
    <dbReference type="NCBI Taxonomy" id="449659"/>
    <lineage>
        <taxon>Bacteria</taxon>
        <taxon>Bacillati</taxon>
        <taxon>Bacillota</taxon>
        <taxon>Bacilli</taxon>
        <taxon>Lactobacillales</taxon>
        <taxon>Lactobacillaceae</taxon>
        <taxon>Ligilactobacillus</taxon>
    </lineage>
</organism>
<name>A0A0R2LDH8_9LACO</name>
<reference evidence="1 2" key="1">
    <citation type="journal article" date="2015" name="Genome Announc.">
        <title>Expanding the biotechnology potential of lactobacilli through comparative genomics of 213 strains and associated genera.</title>
        <authorList>
            <person name="Sun Z."/>
            <person name="Harris H.M."/>
            <person name="McCann A."/>
            <person name="Guo C."/>
            <person name="Argimon S."/>
            <person name="Zhang W."/>
            <person name="Yang X."/>
            <person name="Jeffery I.B."/>
            <person name="Cooney J.C."/>
            <person name="Kagawa T.F."/>
            <person name="Liu W."/>
            <person name="Song Y."/>
            <person name="Salvetti E."/>
            <person name="Wrobel A."/>
            <person name="Rasinkangas P."/>
            <person name="Parkhill J."/>
            <person name="Rea M.C."/>
            <person name="O'Sullivan O."/>
            <person name="Ritari J."/>
            <person name="Douillard F.P."/>
            <person name="Paul Ross R."/>
            <person name="Yang R."/>
            <person name="Briner A.E."/>
            <person name="Felis G.E."/>
            <person name="de Vos W.M."/>
            <person name="Barrangou R."/>
            <person name="Klaenhammer T.R."/>
            <person name="Caufield P.W."/>
            <person name="Cui Y."/>
            <person name="Zhang H."/>
            <person name="O'Toole P.W."/>
        </authorList>
    </citation>
    <scope>NUCLEOTIDE SEQUENCE [LARGE SCALE GENOMIC DNA]</scope>
    <source>
        <strain evidence="1 2">NBRC 103219</strain>
    </source>
</reference>
<dbReference type="AlphaFoldDB" id="A0A0R2LDH8"/>
<gene>
    <name evidence="1" type="ORF">IV66_GL001525</name>
</gene>